<feature type="compositionally biased region" description="Acidic residues" evidence="9">
    <location>
        <begin position="172"/>
        <end position="181"/>
    </location>
</feature>
<accession>A0A7S1LQ33</accession>
<dbReference type="SMART" id="SM00500">
    <property type="entry name" value="SFM"/>
    <property type="match status" value="1"/>
</dbReference>
<keyword evidence="7" id="KW-0539">Nucleus</keyword>
<feature type="coiled-coil region" evidence="8">
    <location>
        <begin position="5"/>
        <end position="61"/>
    </location>
</feature>
<gene>
    <name evidence="11" type="ORF">ACAT0790_LOCUS12225</name>
</gene>
<dbReference type="SUPFAM" id="SSF158230">
    <property type="entry name" value="PRP4-like"/>
    <property type="match status" value="1"/>
</dbReference>
<keyword evidence="4" id="KW-0507">mRNA processing</keyword>
<dbReference type="Pfam" id="PF02840">
    <property type="entry name" value="Prp18"/>
    <property type="match status" value="1"/>
</dbReference>
<dbReference type="EMBL" id="HBGE01020317">
    <property type="protein sequence ID" value="CAD9110632.1"/>
    <property type="molecule type" value="Transcribed_RNA"/>
</dbReference>
<comment type="similarity">
    <text evidence="2">Belongs to the PRP18 family.</text>
</comment>
<feature type="domain" description="Pre-mRNA processing factor 4 (PRP4)-like" evidence="10">
    <location>
        <begin position="103"/>
        <end position="153"/>
    </location>
</feature>
<dbReference type="Pfam" id="PF08799">
    <property type="entry name" value="PRP4"/>
    <property type="match status" value="1"/>
</dbReference>
<organism evidence="11">
    <name type="scientific">Alexandrium catenella</name>
    <name type="common">Red tide dinoflagellate</name>
    <name type="synonym">Gonyaulax catenella</name>
    <dbReference type="NCBI Taxonomy" id="2925"/>
    <lineage>
        <taxon>Eukaryota</taxon>
        <taxon>Sar</taxon>
        <taxon>Alveolata</taxon>
        <taxon>Dinophyceae</taxon>
        <taxon>Gonyaulacales</taxon>
        <taxon>Pyrocystaceae</taxon>
        <taxon>Alexandrium</taxon>
    </lineage>
</organism>
<evidence type="ECO:0000313" key="11">
    <source>
        <dbReference type="EMBL" id="CAD9110632.1"/>
    </source>
</evidence>
<dbReference type="InterPro" id="IPR014906">
    <property type="entry name" value="PRP4-like"/>
</dbReference>
<feature type="compositionally biased region" description="Low complexity" evidence="9">
    <location>
        <begin position="238"/>
        <end position="247"/>
    </location>
</feature>
<evidence type="ECO:0000256" key="7">
    <source>
        <dbReference type="ARBA" id="ARBA00023242"/>
    </source>
</evidence>
<dbReference type="InterPro" id="IPR004098">
    <property type="entry name" value="Prp18"/>
</dbReference>
<dbReference type="GO" id="GO:0071021">
    <property type="term" value="C:U2-type post-spliceosomal complex"/>
    <property type="evidence" value="ECO:0007669"/>
    <property type="project" value="TreeGrafter"/>
</dbReference>
<dbReference type="GO" id="GO:0046540">
    <property type="term" value="C:U4/U6 x U5 tri-snRNP complex"/>
    <property type="evidence" value="ECO:0007669"/>
    <property type="project" value="TreeGrafter"/>
</dbReference>
<dbReference type="InterPro" id="IPR039979">
    <property type="entry name" value="PRPF18"/>
</dbReference>
<feature type="compositionally biased region" description="Acidic residues" evidence="9">
    <location>
        <begin position="192"/>
        <end position="212"/>
    </location>
</feature>
<evidence type="ECO:0000256" key="9">
    <source>
        <dbReference type="SAM" id="MobiDB-lite"/>
    </source>
</evidence>
<dbReference type="SUPFAM" id="SSF47938">
    <property type="entry name" value="Functional domain of the splicing factor Prp18"/>
    <property type="match status" value="1"/>
</dbReference>
<dbReference type="Gene3D" id="4.10.280.110">
    <property type="entry name" value="Pre-mRNA processing factor 4 domain"/>
    <property type="match status" value="1"/>
</dbReference>
<keyword evidence="8" id="KW-0175">Coiled coil</keyword>
<evidence type="ECO:0000256" key="5">
    <source>
        <dbReference type="ARBA" id="ARBA00022728"/>
    </source>
</evidence>
<dbReference type="PANTHER" id="PTHR13007">
    <property type="entry name" value="PRE-MRNA SPLICING FACTOR-RELATED"/>
    <property type="match status" value="1"/>
</dbReference>
<dbReference type="GO" id="GO:0000350">
    <property type="term" value="P:generation of catalytic spliceosome for second transesterification step"/>
    <property type="evidence" value="ECO:0007669"/>
    <property type="project" value="TreeGrafter"/>
</dbReference>
<dbReference type="PANTHER" id="PTHR13007:SF19">
    <property type="entry name" value="PRE-MRNA-SPLICING FACTOR 18"/>
    <property type="match status" value="1"/>
</dbReference>
<evidence type="ECO:0000256" key="6">
    <source>
        <dbReference type="ARBA" id="ARBA00023187"/>
    </source>
</evidence>
<evidence type="ECO:0000256" key="8">
    <source>
        <dbReference type="SAM" id="Coils"/>
    </source>
</evidence>
<feature type="region of interest" description="Disordered" evidence="9">
    <location>
        <begin position="156"/>
        <end position="277"/>
    </location>
</feature>
<dbReference type="GO" id="GO:0005682">
    <property type="term" value="C:U5 snRNP"/>
    <property type="evidence" value="ECO:0007669"/>
    <property type="project" value="TreeGrafter"/>
</dbReference>
<comment type="subcellular location">
    <subcellularLocation>
        <location evidence="1">Nucleus</location>
    </subcellularLocation>
</comment>
<sequence>MVKALDALKSVLAERKAKAQKLTAESGQKWVRRSDLEQKRVEEYLENQRLEEEKAKADEEERFRRLNEHLAKSDAMNKQTTKEIPGHLYDEALLGDDDAEPPLSIGEVIERLREMGLPITLFGETDMQRYRRLRNEEKEAHEGKKNPDVMMLESLHQTQQQQMMLNDQVEKDGEDDDDEENAAGAGAGGGNNEDDDEDKEDSDAEDPADADELLNGGGRRAAQPAANSDKSDSDCEDAGMQAAAAADAGDKSDSDAEDPTAAPAAKQPEVAMQDNLGKPGEDLLAQVEVDNTLMDKCDFIRTWARKALKAWEKELADKPEEEKKKAICKQEMAQHRQVRRDVRPLQKRLRMYVMDQYLLGKIHNIVKHADDREYRDANEAYLDLSIGKAAWPVGIGCGGSMLMEDAIGLHDRFNRMANVKDIAYALNDDVTRKYVQALKRLMNVAQRYWPPYDFAQA</sequence>
<dbReference type="Gene3D" id="1.20.940.10">
    <property type="entry name" value="Functional domain of the splicing factor Prp18"/>
    <property type="match status" value="1"/>
</dbReference>
<protein>
    <recommendedName>
        <fullName evidence="3">Pre-mRNA-splicing factor 18</fullName>
    </recommendedName>
</protein>
<evidence type="ECO:0000256" key="4">
    <source>
        <dbReference type="ARBA" id="ARBA00022664"/>
    </source>
</evidence>
<evidence type="ECO:0000256" key="3">
    <source>
        <dbReference type="ARBA" id="ARBA00018242"/>
    </source>
</evidence>
<evidence type="ECO:0000256" key="1">
    <source>
        <dbReference type="ARBA" id="ARBA00004123"/>
    </source>
</evidence>
<reference evidence="11" key="1">
    <citation type="submission" date="2021-01" db="EMBL/GenBank/DDBJ databases">
        <authorList>
            <person name="Corre E."/>
            <person name="Pelletier E."/>
            <person name="Niang G."/>
            <person name="Scheremetjew M."/>
            <person name="Finn R."/>
            <person name="Kale V."/>
            <person name="Holt S."/>
            <person name="Cochrane G."/>
            <person name="Meng A."/>
            <person name="Brown T."/>
            <person name="Cohen L."/>
        </authorList>
    </citation>
    <scope>NUCLEOTIDE SEQUENCE</scope>
    <source>
        <strain evidence="11">OF101</strain>
    </source>
</reference>
<evidence type="ECO:0000259" key="10">
    <source>
        <dbReference type="SMART" id="SM00500"/>
    </source>
</evidence>
<keyword evidence="6" id="KW-0508">mRNA splicing</keyword>
<name>A0A7S1LQ33_ALECA</name>
<dbReference type="InterPro" id="IPR036285">
    <property type="entry name" value="PRP4-like_sf"/>
</dbReference>
<proteinExistence type="inferred from homology"/>
<evidence type="ECO:0000256" key="2">
    <source>
        <dbReference type="ARBA" id="ARBA00008137"/>
    </source>
</evidence>
<keyword evidence="5" id="KW-0747">Spliceosome</keyword>
<dbReference type="AlphaFoldDB" id="A0A7S1LQ33"/>